<name>A0AAP0NW38_9MAGN</name>
<evidence type="ECO:0000256" key="1">
    <source>
        <dbReference type="SAM" id="MobiDB-lite"/>
    </source>
</evidence>
<comment type="caution">
    <text evidence="2">The sequence shown here is derived from an EMBL/GenBank/DDBJ whole genome shotgun (WGS) entry which is preliminary data.</text>
</comment>
<proteinExistence type="predicted"/>
<sequence length="95" mass="10507">MEDNALDAPPRPHSSPPFPHFATHSGDVVLIKDTKIGREKVGSSPFTLRRALSDLRLSNVSLATSMRPLNQSSIKLNANLFQMLNRRPSTVIQKS</sequence>
<organism evidence="2 3">
    <name type="scientific">Stephania yunnanensis</name>
    <dbReference type="NCBI Taxonomy" id="152371"/>
    <lineage>
        <taxon>Eukaryota</taxon>
        <taxon>Viridiplantae</taxon>
        <taxon>Streptophyta</taxon>
        <taxon>Embryophyta</taxon>
        <taxon>Tracheophyta</taxon>
        <taxon>Spermatophyta</taxon>
        <taxon>Magnoliopsida</taxon>
        <taxon>Ranunculales</taxon>
        <taxon>Menispermaceae</taxon>
        <taxon>Menispermoideae</taxon>
        <taxon>Cissampelideae</taxon>
        <taxon>Stephania</taxon>
    </lineage>
</organism>
<dbReference type="EMBL" id="JBBNAF010000008">
    <property type="protein sequence ID" value="KAK9121133.1"/>
    <property type="molecule type" value="Genomic_DNA"/>
</dbReference>
<feature type="compositionally biased region" description="Pro residues" evidence="1">
    <location>
        <begin position="9"/>
        <end position="19"/>
    </location>
</feature>
<accession>A0AAP0NW38</accession>
<dbReference type="AlphaFoldDB" id="A0AAP0NW38"/>
<gene>
    <name evidence="2" type="ORF">Syun_018750</name>
</gene>
<keyword evidence="3" id="KW-1185">Reference proteome</keyword>
<protein>
    <submittedName>
        <fullName evidence="2">Uncharacterized protein</fullName>
    </submittedName>
</protein>
<evidence type="ECO:0000313" key="2">
    <source>
        <dbReference type="EMBL" id="KAK9121133.1"/>
    </source>
</evidence>
<evidence type="ECO:0000313" key="3">
    <source>
        <dbReference type="Proteomes" id="UP001420932"/>
    </source>
</evidence>
<reference evidence="2 3" key="1">
    <citation type="submission" date="2024-01" db="EMBL/GenBank/DDBJ databases">
        <title>Genome assemblies of Stephania.</title>
        <authorList>
            <person name="Yang L."/>
        </authorList>
    </citation>
    <scope>NUCLEOTIDE SEQUENCE [LARGE SCALE GENOMIC DNA]</scope>
    <source>
        <strain evidence="2">YNDBR</strain>
        <tissue evidence="2">Leaf</tissue>
    </source>
</reference>
<feature type="region of interest" description="Disordered" evidence="1">
    <location>
        <begin position="1"/>
        <end position="23"/>
    </location>
</feature>
<dbReference type="Proteomes" id="UP001420932">
    <property type="component" value="Unassembled WGS sequence"/>
</dbReference>